<feature type="region of interest" description="Disordered" evidence="1">
    <location>
        <begin position="40"/>
        <end position="69"/>
    </location>
</feature>
<organism evidence="2 3">
    <name type="scientific">Stutzerimonas stutzeri (strain ATCC 17588 / DSM 5190 / CCUG 11256 / JCM 5965 / LMG 11199 / NBRC 14165 / NCIMB 11358 / Stanier 221)</name>
    <name type="common">Pseudomonas stutzeri</name>
    <dbReference type="NCBI Taxonomy" id="96563"/>
    <lineage>
        <taxon>Bacteria</taxon>
        <taxon>Pseudomonadati</taxon>
        <taxon>Pseudomonadota</taxon>
        <taxon>Gammaproteobacteria</taxon>
        <taxon>Pseudomonadales</taxon>
        <taxon>Pseudomonadaceae</taxon>
        <taxon>Stutzerimonas</taxon>
    </lineage>
</organism>
<dbReference type="AlphaFoldDB" id="F8H741"/>
<evidence type="ECO:0000313" key="3">
    <source>
        <dbReference type="Proteomes" id="UP000008932"/>
    </source>
</evidence>
<gene>
    <name evidence="2" type="ordered locus">PSTAB_1616</name>
</gene>
<dbReference type="PATRIC" id="fig|316.105.peg.2709"/>
<dbReference type="KEGG" id="psz:PSTAB_1616"/>
<proteinExistence type="predicted"/>
<feature type="region of interest" description="Disordered" evidence="1">
    <location>
        <begin position="1"/>
        <end position="22"/>
    </location>
</feature>
<protein>
    <submittedName>
        <fullName evidence="2">Uncharacterized protein</fullName>
    </submittedName>
</protein>
<reference evidence="2 3" key="1">
    <citation type="journal article" date="2011" name="J. Bacteriol.">
        <title>Complete Genome Sequence of the Type Strain Pseudomonas stutzeri CGMCC 1.1803.</title>
        <authorList>
            <person name="Chen M."/>
            <person name="Yan Y."/>
            <person name="Zhang W."/>
            <person name="Lu W."/>
            <person name="Wang J."/>
            <person name="Ping S."/>
            <person name="Lin M."/>
        </authorList>
    </citation>
    <scope>NUCLEOTIDE SEQUENCE [LARGE SCALE GENOMIC DNA]</scope>
    <source>
        <strain evidence="3">ATCC 17588 / DSM 5190 / CCUG 11256 / JCM 5965 / LMG 11199 / NCIMB 11358 / Stanier 221</strain>
    </source>
</reference>
<accession>F8H741</accession>
<accession>A0A0H3Z0N6</accession>
<name>F8H741_STUS2</name>
<dbReference type="Proteomes" id="UP000008932">
    <property type="component" value="Chromosome"/>
</dbReference>
<reference evidence="3" key="3">
    <citation type="submission" date="2011-06" db="EMBL/GenBank/DDBJ databases">
        <title>Complete genome sequence of Pseudomonas stutzeri strain CGMCC 1.1803.</title>
        <authorList>
            <person name="Yan Y."/>
            <person name="Chen M."/>
            <person name="Lu W."/>
            <person name="Zhang W."/>
            <person name="Ping S."/>
            <person name="Lin M."/>
        </authorList>
    </citation>
    <scope>NUCLEOTIDE SEQUENCE [LARGE SCALE GENOMIC DNA]</scope>
    <source>
        <strain evidence="3">ATCC 17588 / DSM 5190 / CCUG 11256 / JCM 5965 / LMG 11199 / NCIMB 11358 / Stanier 221</strain>
    </source>
</reference>
<evidence type="ECO:0000256" key="1">
    <source>
        <dbReference type="SAM" id="MobiDB-lite"/>
    </source>
</evidence>
<dbReference type="EMBL" id="CP002881">
    <property type="protein sequence ID" value="AEJ04897.1"/>
    <property type="molecule type" value="Genomic_DNA"/>
</dbReference>
<evidence type="ECO:0000313" key="2">
    <source>
        <dbReference type="EMBL" id="AEJ04897.1"/>
    </source>
</evidence>
<reference key="2">
    <citation type="submission" date="2011-06" db="EMBL/GenBank/DDBJ databases">
        <title>Complete Genome Sequence of Pseudomonas stutzeri Strain CGMCC 1.1803.</title>
        <authorList>
            <person name="Yan Y."/>
            <person name="Chen M."/>
            <person name="Lu W."/>
            <person name="Zhang W."/>
            <person name="Ping S."/>
            <person name="Lin M."/>
        </authorList>
    </citation>
    <scope>NUCLEOTIDE SEQUENCE</scope>
    <source>
        <strain>ATCC 17588</strain>
    </source>
</reference>
<sequence length="69" mass="7506">MLCSLRGHGIHGRSTHGSHLGLSGYFPVAALSRRRTLTTRSIHASRADRQPRACQTSASADAEYRSGRD</sequence>
<dbReference type="HOGENOM" id="CLU_2772913_0_0_6"/>